<protein>
    <recommendedName>
        <fullName evidence="3">FAD synthase</fullName>
        <ecNumber evidence="3">2.7.7.2</ecNumber>
    </recommendedName>
    <alternativeName>
        <fullName evidence="11">FAD pyrophosphorylase</fullName>
    </alternativeName>
    <alternativeName>
        <fullName evidence="12">FMN adenylyltransferase</fullName>
    </alternativeName>
</protein>
<dbReference type="Proteomes" id="UP001217089">
    <property type="component" value="Unassembled WGS sequence"/>
</dbReference>
<gene>
    <name evidence="17" type="ORF">KUTeg_023690</name>
</gene>
<keyword evidence="18" id="KW-1185">Reference proteome</keyword>
<evidence type="ECO:0000256" key="5">
    <source>
        <dbReference type="ARBA" id="ARBA00022643"/>
    </source>
</evidence>
<keyword evidence="6" id="KW-0808">Transferase</keyword>
<evidence type="ECO:0000256" key="9">
    <source>
        <dbReference type="ARBA" id="ARBA00022827"/>
    </source>
</evidence>
<dbReference type="Pfam" id="PF00994">
    <property type="entry name" value="MoCF_biosynth"/>
    <property type="match status" value="1"/>
</dbReference>
<feature type="domain" description="Phosphoadenosine phosphosulphate reductase" evidence="15">
    <location>
        <begin position="309"/>
        <end position="360"/>
    </location>
</feature>
<dbReference type="SUPFAM" id="SSF52402">
    <property type="entry name" value="Adenine nucleotide alpha hydrolases-like"/>
    <property type="match status" value="1"/>
</dbReference>
<dbReference type="InterPro" id="IPR036425">
    <property type="entry name" value="MoaB/Mog-like_dom_sf"/>
</dbReference>
<evidence type="ECO:0000256" key="7">
    <source>
        <dbReference type="ARBA" id="ARBA00022695"/>
    </source>
</evidence>
<dbReference type="InterPro" id="IPR056596">
    <property type="entry name" value="FLAD1_M"/>
</dbReference>
<keyword evidence="9" id="KW-0274">FAD</keyword>
<evidence type="ECO:0000256" key="1">
    <source>
        <dbReference type="ARBA" id="ARBA00004726"/>
    </source>
</evidence>
<evidence type="ECO:0000259" key="14">
    <source>
        <dbReference type="Pfam" id="PF00994"/>
    </source>
</evidence>
<keyword evidence="7" id="KW-0548">Nucleotidyltransferase</keyword>
<sequence>MNTKIMSTPCTAGIIVIGDEILKGQTPDTNSHFICKHLFSLGVKVKRISVIGDDLDRIAEEVSQFSQQFTHVSPELLMIQWHHTQNLSNLLQDILELQIWIPKSAKLIYGFDKKTGEKHKFPLVNHLFKNPEGKCHTSEIYVKTDEVSIAPVLNEVDEKFHRQVVLGSYPDFDHSYYKVKLVLESEKLEHLKEAHQHLVENLPNVYSIVNSQNQDEFVAAVKKAVGIIEECLEKYRKFPDHKQKLKALYIRSRLPFPEEEKFLQISCKRYNLELIHFDGKIKDMLHQLEINHPEIKAVLMGTRHTDPYADPGWPQFMRVNPILEWHYADVWKFLRSLCVPYCSLYDRGYTSLGSMNNTHPNPVLQYTDERGVLRYKPAYELMDETKERDGRNS</sequence>
<evidence type="ECO:0000259" key="15">
    <source>
        <dbReference type="Pfam" id="PF01507"/>
    </source>
</evidence>
<evidence type="ECO:0000259" key="16">
    <source>
        <dbReference type="Pfam" id="PF24102"/>
    </source>
</evidence>
<evidence type="ECO:0000256" key="11">
    <source>
        <dbReference type="ARBA" id="ARBA00031145"/>
    </source>
</evidence>
<dbReference type="PANTHER" id="PTHR23293">
    <property type="entry name" value="FAD SYNTHETASE-RELATED FMN ADENYLYLTRANSFERASE"/>
    <property type="match status" value="1"/>
</dbReference>
<evidence type="ECO:0000256" key="6">
    <source>
        <dbReference type="ARBA" id="ARBA00022679"/>
    </source>
</evidence>
<dbReference type="InterPro" id="IPR002500">
    <property type="entry name" value="PAPS_reduct_dom"/>
</dbReference>
<proteinExistence type="inferred from homology"/>
<dbReference type="EC" id="2.7.7.2" evidence="3"/>
<comment type="caution">
    <text evidence="17">The sequence shown here is derived from an EMBL/GenBank/DDBJ whole genome shotgun (WGS) entry which is preliminary data.</text>
</comment>
<feature type="domain" description="MoaB/Mog" evidence="14">
    <location>
        <begin position="13"/>
        <end position="64"/>
    </location>
</feature>
<dbReference type="Gene3D" id="3.40.50.620">
    <property type="entry name" value="HUPs"/>
    <property type="match status" value="1"/>
</dbReference>
<comment type="similarity">
    <text evidence="2">In the N-terminal section; belongs to the MoaB/Mog family.</text>
</comment>
<evidence type="ECO:0000256" key="12">
    <source>
        <dbReference type="ARBA" id="ARBA00031871"/>
    </source>
</evidence>
<dbReference type="InterPro" id="IPR014729">
    <property type="entry name" value="Rossmann-like_a/b/a_fold"/>
</dbReference>
<evidence type="ECO:0000256" key="2">
    <source>
        <dbReference type="ARBA" id="ARBA00007589"/>
    </source>
</evidence>
<dbReference type="InterPro" id="IPR001453">
    <property type="entry name" value="MoaB/Mog_dom"/>
</dbReference>
<organism evidence="17 18">
    <name type="scientific">Tegillarca granosa</name>
    <name type="common">Malaysian cockle</name>
    <name type="synonym">Anadara granosa</name>
    <dbReference type="NCBI Taxonomy" id="220873"/>
    <lineage>
        <taxon>Eukaryota</taxon>
        <taxon>Metazoa</taxon>
        <taxon>Spiralia</taxon>
        <taxon>Lophotrochozoa</taxon>
        <taxon>Mollusca</taxon>
        <taxon>Bivalvia</taxon>
        <taxon>Autobranchia</taxon>
        <taxon>Pteriomorphia</taxon>
        <taxon>Arcoida</taxon>
        <taxon>Arcoidea</taxon>
        <taxon>Arcidae</taxon>
        <taxon>Tegillarca</taxon>
    </lineage>
</organism>
<comment type="pathway">
    <text evidence="1">Cofactor biosynthesis; FAD biosynthesis; FAD from FMN: step 1/1.</text>
</comment>
<keyword evidence="8" id="KW-0547">Nucleotide-binding</keyword>
<name>A0ABQ9E3B8_TEGGR</name>
<dbReference type="Pfam" id="PF24102">
    <property type="entry name" value="FLAD1_M"/>
    <property type="match status" value="1"/>
</dbReference>
<comment type="catalytic activity">
    <reaction evidence="13">
        <text>FMN + ATP + H(+) = FAD + diphosphate</text>
        <dbReference type="Rhea" id="RHEA:17237"/>
        <dbReference type="ChEBI" id="CHEBI:15378"/>
        <dbReference type="ChEBI" id="CHEBI:30616"/>
        <dbReference type="ChEBI" id="CHEBI:33019"/>
        <dbReference type="ChEBI" id="CHEBI:57692"/>
        <dbReference type="ChEBI" id="CHEBI:58210"/>
        <dbReference type="EC" id="2.7.7.2"/>
    </reaction>
</comment>
<dbReference type="Pfam" id="PF01507">
    <property type="entry name" value="PAPS_reduct"/>
    <property type="match status" value="1"/>
</dbReference>
<evidence type="ECO:0000256" key="4">
    <source>
        <dbReference type="ARBA" id="ARBA00022630"/>
    </source>
</evidence>
<evidence type="ECO:0000256" key="13">
    <source>
        <dbReference type="ARBA" id="ARBA00049494"/>
    </source>
</evidence>
<keyword evidence="10" id="KW-0067">ATP-binding</keyword>
<evidence type="ECO:0000313" key="17">
    <source>
        <dbReference type="EMBL" id="KAJ8299630.1"/>
    </source>
</evidence>
<feature type="domain" description="FAD synthase middle" evidence="16">
    <location>
        <begin position="135"/>
        <end position="205"/>
    </location>
</feature>
<evidence type="ECO:0000256" key="3">
    <source>
        <dbReference type="ARBA" id="ARBA00012393"/>
    </source>
</evidence>
<dbReference type="PANTHER" id="PTHR23293:SF9">
    <property type="entry name" value="FAD SYNTHASE"/>
    <property type="match status" value="1"/>
</dbReference>
<dbReference type="SUPFAM" id="SSF53218">
    <property type="entry name" value="Molybdenum cofactor biosynthesis proteins"/>
    <property type="match status" value="1"/>
</dbReference>
<evidence type="ECO:0000313" key="18">
    <source>
        <dbReference type="Proteomes" id="UP001217089"/>
    </source>
</evidence>
<evidence type="ECO:0000256" key="10">
    <source>
        <dbReference type="ARBA" id="ARBA00022840"/>
    </source>
</evidence>
<accession>A0ABQ9E3B8</accession>
<keyword evidence="5" id="KW-0288">FMN</keyword>
<dbReference type="CDD" id="cd23948">
    <property type="entry name" value="FAD_synthase"/>
    <property type="match status" value="1"/>
</dbReference>
<evidence type="ECO:0000256" key="8">
    <source>
        <dbReference type="ARBA" id="ARBA00022741"/>
    </source>
</evidence>
<dbReference type="Gene3D" id="3.40.980.10">
    <property type="entry name" value="MoaB/Mog-like domain"/>
    <property type="match status" value="1"/>
</dbReference>
<keyword evidence="4" id="KW-0285">Flavoprotein</keyword>
<reference evidence="17 18" key="1">
    <citation type="submission" date="2022-12" db="EMBL/GenBank/DDBJ databases">
        <title>Chromosome-level genome of Tegillarca granosa.</title>
        <authorList>
            <person name="Kim J."/>
        </authorList>
    </citation>
    <scope>NUCLEOTIDE SEQUENCE [LARGE SCALE GENOMIC DNA]</scope>
    <source>
        <strain evidence="17">Teg-2019</strain>
        <tissue evidence="17">Adductor muscle</tissue>
    </source>
</reference>
<dbReference type="EMBL" id="JARBDR010000921">
    <property type="protein sequence ID" value="KAJ8299630.1"/>
    <property type="molecule type" value="Genomic_DNA"/>
</dbReference>